<protein>
    <submittedName>
        <fullName evidence="1">Uncharacterized protein</fullName>
    </submittedName>
</protein>
<reference evidence="1" key="1">
    <citation type="submission" date="2014-11" db="EMBL/GenBank/DDBJ databases">
        <authorList>
            <person name="Amaro Gonzalez C."/>
        </authorList>
    </citation>
    <scope>NUCLEOTIDE SEQUENCE</scope>
</reference>
<evidence type="ECO:0000313" key="1">
    <source>
        <dbReference type="EMBL" id="JAH27743.1"/>
    </source>
</evidence>
<sequence length="47" mass="5271">MICSAIPLLLQHCCVPGLNTAISILYRFMILRGMTGSQDKEVGVYWQ</sequence>
<reference evidence="1" key="2">
    <citation type="journal article" date="2015" name="Fish Shellfish Immunol.">
        <title>Early steps in the European eel (Anguilla anguilla)-Vibrio vulnificus interaction in the gills: Role of the RtxA13 toxin.</title>
        <authorList>
            <person name="Callol A."/>
            <person name="Pajuelo D."/>
            <person name="Ebbesson L."/>
            <person name="Teles M."/>
            <person name="MacKenzie S."/>
            <person name="Amaro C."/>
        </authorList>
    </citation>
    <scope>NUCLEOTIDE SEQUENCE</scope>
</reference>
<proteinExistence type="predicted"/>
<dbReference type="EMBL" id="GBXM01080834">
    <property type="protein sequence ID" value="JAH27743.1"/>
    <property type="molecule type" value="Transcribed_RNA"/>
</dbReference>
<accession>A0A0E9RHE2</accession>
<name>A0A0E9RHE2_ANGAN</name>
<organism evidence="1">
    <name type="scientific">Anguilla anguilla</name>
    <name type="common">European freshwater eel</name>
    <name type="synonym">Muraena anguilla</name>
    <dbReference type="NCBI Taxonomy" id="7936"/>
    <lineage>
        <taxon>Eukaryota</taxon>
        <taxon>Metazoa</taxon>
        <taxon>Chordata</taxon>
        <taxon>Craniata</taxon>
        <taxon>Vertebrata</taxon>
        <taxon>Euteleostomi</taxon>
        <taxon>Actinopterygii</taxon>
        <taxon>Neopterygii</taxon>
        <taxon>Teleostei</taxon>
        <taxon>Anguilliformes</taxon>
        <taxon>Anguillidae</taxon>
        <taxon>Anguilla</taxon>
    </lineage>
</organism>
<dbReference type="AlphaFoldDB" id="A0A0E9RHE2"/>